<sequence>MNIIPSHEFITHRVANSMCHQDSGLMDRYVWMSDSLTFDHILFTENNYADRRYSILHEQKQIFASGDILYLQPEKLGLNILMERRLIEEGIS</sequence>
<dbReference type="HOGENOM" id="CLU_2406377_0_0_2"/>
<dbReference type="EMBL" id="CP000254">
    <property type="protein sequence ID" value="ABD41615.1"/>
    <property type="molecule type" value="Genomic_DNA"/>
</dbReference>
<proteinExistence type="predicted"/>
<reference evidence="2" key="1">
    <citation type="journal article" date="2016" name="Stand. Genomic Sci.">
        <title>Complete genome sequence of Methanospirillum hungatei type strain JF1.</title>
        <authorList>
            <person name="Gunsalus R.P."/>
            <person name="Cook L.E."/>
            <person name="Crable B."/>
            <person name="Rohlin L."/>
            <person name="McDonald E."/>
            <person name="Mouttaki H."/>
            <person name="Sieber J.R."/>
            <person name="Poweleit N."/>
            <person name="Zhou H."/>
            <person name="Lapidus A.L."/>
            <person name="Daligault H.E."/>
            <person name="Land M."/>
            <person name="Gilna P."/>
            <person name="Ivanova N."/>
            <person name="Kyrpides N."/>
            <person name="Culley D.E."/>
            <person name="McInerney M.J."/>
        </authorList>
    </citation>
    <scope>NUCLEOTIDE SEQUENCE [LARGE SCALE GENOMIC DNA]</scope>
    <source>
        <strain evidence="2">ATCC 27890 / DSM 864 / NBRC 100397 / JF-1</strain>
    </source>
</reference>
<evidence type="ECO:0000313" key="2">
    <source>
        <dbReference type="Proteomes" id="UP000001941"/>
    </source>
</evidence>
<dbReference type="EnsemblBacteria" id="ABD41615">
    <property type="protein sequence ID" value="ABD41615"/>
    <property type="gene ID" value="Mhun_1901"/>
</dbReference>
<keyword evidence="2" id="KW-1185">Reference proteome</keyword>
<dbReference type="STRING" id="323259.Mhun_1901"/>
<organism evidence="1 2">
    <name type="scientific">Methanospirillum hungatei JF-1 (strain ATCC 27890 / DSM 864 / NBRC 100397 / JF-1)</name>
    <dbReference type="NCBI Taxonomy" id="323259"/>
    <lineage>
        <taxon>Archaea</taxon>
        <taxon>Methanobacteriati</taxon>
        <taxon>Methanobacteriota</taxon>
        <taxon>Stenosarchaea group</taxon>
        <taxon>Methanomicrobia</taxon>
        <taxon>Methanomicrobiales</taxon>
        <taxon>Methanospirillaceae</taxon>
        <taxon>Methanospirillum</taxon>
    </lineage>
</organism>
<dbReference type="InParanoid" id="Q2FRB7"/>
<accession>Q2FRB7</accession>
<protein>
    <submittedName>
        <fullName evidence="1">Uncharacterized protein</fullName>
    </submittedName>
</protein>
<dbReference type="AlphaFoldDB" id="Q2FRB7"/>
<dbReference type="KEGG" id="mhu:Mhun_1901"/>
<dbReference type="Proteomes" id="UP000001941">
    <property type="component" value="Chromosome"/>
</dbReference>
<evidence type="ECO:0000313" key="1">
    <source>
        <dbReference type="EMBL" id="ABD41615.1"/>
    </source>
</evidence>
<name>Q2FRB7_METHJ</name>
<gene>
    <name evidence="1" type="ordered locus">Mhun_1901</name>
</gene>
<dbReference type="RefSeq" id="WP_011448879.1">
    <property type="nucleotide sequence ID" value="NC_007796.1"/>
</dbReference>
<dbReference type="GeneID" id="3923433"/>